<dbReference type="Proteomes" id="UP001054945">
    <property type="component" value="Unassembled WGS sequence"/>
</dbReference>
<reference evidence="1 2" key="1">
    <citation type="submission" date="2021-06" db="EMBL/GenBank/DDBJ databases">
        <title>Caerostris extrusa draft genome.</title>
        <authorList>
            <person name="Kono N."/>
            <person name="Arakawa K."/>
        </authorList>
    </citation>
    <scope>NUCLEOTIDE SEQUENCE [LARGE SCALE GENOMIC DNA]</scope>
</reference>
<dbReference type="EMBL" id="BPLR01020208">
    <property type="protein sequence ID" value="GIX75887.1"/>
    <property type="molecule type" value="Genomic_DNA"/>
</dbReference>
<evidence type="ECO:0000313" key="2">
    <source>
        <dbReference type="Proteomes" id="UP001054945"/>
    </source>
</evidence>
<dbReference type="AlphaFoldDB" id="A0AAV4MTZ2"/>
<organism evidence="1 2">
    <name type="scientific">Caerostris extrusa</name>
    <name type="common">Bark spider</name>
    <name type="synonym">Caerostris bankana</name>
    <dbReference type="NCBI Taxonomy" id="172846"/>
    <lineage>
        <taxon>Eukaryota</taxon>
        <taxon>Metazoa</taxon>
        <taxon>Ecdysozoa</taxon>
        <taxon>Arthropoda</taxon>
        <taxon>Chelicerata</taxon>
        <taxon>Arachnida</taxon>
        <taxon>Araneae</taxon>
        <taxon>Araneomorphae</taxon>
        <taxon>Entelegynae</taxon>
        <taxon>Araneoidea</taxon>
        <taxon>Araneidae</taxon>
        <taxon>Caerostris</taxon>
    </lineage>
</organism>
<name>A0AAV4MTZ2_CAEEX</name>
<comment type="caution">
    <text evidence="1">The sequence shown here is derived from an EMBL/GenBank/DDBJ whole genome shotgun (WGS) entry which is preliminary data.</text>
</comment>
<gene>
    <name evidence="1" type="ORF">CEXT_660851</name>
</gene>
<keyword evidence="2" id="KW-1185">Reference proteome</keyword>
<sequence length="137" mass="15433">MLPRDGALGHFVSPILLLLHHYPHTMDIAHGCVFLQNEGPGWDASHPHVSVGHLSKNKAEFIAEYAIPMKIIELSRNRRGISHNSQKQTHVFVSLVGFSNEHFQLDGTRLMIFPRLVKTPPRSPKGVETSKTRRKKG</sequence>
<proteinExistence type="predicted"/>
<accession>A0AAV4MTZ2</accession>
<evidence type="ECO:0000313" key="1">
    <source>
        <dbReference type="EMBL" id="GIX75887.1"/>
    </source>
</evidence>
<protein>
    <submittedName>
        <fullName evidence="1">Uncharacterized protein</fullName>
    </submittedName>
</protein>